<evidence type="ECO:0000313" key="3">
    <source>
        <dbReference type="EnsemblPlants" id="EMT20944"/>
    </source>
</evidence>
<dbReference type="ExpressionAtlas" id="M8BG49">
    <property type="expression patterns" value="baseline"/>
</dbReference>
<feature type="domain" description="F-box protein AT5G49610-like beta-propeller" evidence="2">
    <location>
        <begin position="214"/>
        <end position="303"/>
    </location>
</feature>
<sequence length="315" mass="35940">MNPVEIPHWFDPVPNSVCVDGKRLRQSAMLVDPVSKVLDDDNLLIEILLLIGYPTTLIRAALVCKRWFSHASDPAFLCRFCKIHPPRLLGVYFKTRANRSRFVPMLPQPPENDAVISCASSGLDAHKLMLDDWNDIIFTKTFNNCNEEPGSIHIVRNPLCPARGMVIVPPFPCYGHQDSYFYKFYKLLFEEEGDSLSYFCVQSELSNDGRKSTVPQGLVIGYKRTMLSRAYDNSGVYLIHLNGLQLCIWLRTGDNWLLVDTICLREMYAKLRMPDLTDRVWINQVGINAEFVFLRMGRCLVYVVSSAGSCVKCMR</sequence>
<name>M8BG49_AEGTA</name>
<dbReference type="InterPro" id="IPR056594">
    <property type="entry name" value="AT5G49610-like_b-prop"/>
</dbReference>
<proteinExistence type="predicted"/>
<dbReference type="PANTHER" id="PTHR33207">
    <property type="entry name" value="F-BOX DOMAIN CONTAINING PROTEIN-RELATED"/>
    <property type="match status" value="1"/>
</dbReference>
<dbReference type="Pfam" id="PF12937">
    <property type="entry name" value="F-box-like"/>
    <property type="match status" value="1"/>
</dbReference>
<protein>
    <recommendedName>
        <fullName evidence="4">F-box domain-containing protein</fullName>
    </recommendedName>
</protein>
<feature type="domain" description="F-box" evidence="1">
    <location>
        <begin position="43"/>
        <end position="77"/>
    </location>
</feature>
<evidence type="ECO:0000259" key="1">
    <source>
        <dbReference type="Pfam" id="PF12937"/>
    </source>
</evidence>
<reference evidence="3" key="1">
    <citation type="submission" date="2015-06" db="UniProtKB">
        <authorList>
            <consortium name="EnsemblPlants"/>
        </authorList>
    </citation>
    <scope>IDENTIFICATION</scope>
</reference>
<dbReference type="InterPro" id="IPR001810">
    <property type="entry name" value="F-box_dom"/>
</dbReference>
<evidence type="ECO:0008006" key="4">
    <source>
        <dbReference type="Google" id="ProtNLM"/>
    </source>
</evidence>
<evidence type="ECO:0000259" key="2">
    <source>
        <dbReference type="Pfam" id="PF23635"/>
    </source>
</evidence>
<dbReference type="AlphaFoldDB" id="M8BG49"/>
<organism evidence="3">
    <name type="scientific">Aegilops tauschii</name>
    <name type="common">Tausch's goatgrass</name>
    <name type="synonym">Aegilops squarrosa</name>
    <dbReference type="NCBI Taxonomy" id="37682"/>
    <lineage>
        <taxon>Eukaryota</taxon>
        <taxon>Viridiplantae</taxon>
        <taxon>Streptophyta</taxon>
        <taxon>Embryophyta</taxon>
        <taxon>Tracheophyta</taxon>
        <taxon>Spermatophyta</taxon>
        <taxon>Magnoliopsida</taxon>
        <taxon>Liliopsida</taxon>
        <taxon>Poales</taxon>
        <taxon>Poaceae</taxon>
        <taxon>BOP clade</taxon>
        <taxon>Pooideae</taxon>
        <taxon>Triticodae</taxon>
        <taxon>Triticeae</taxon>
        <taxon>Triticinae</taxon>
        <taxon>Aegilops</taxon>
    </lineage>
</organism>
<accession>M8BG49</accession>
<dbReference type="InterPro" id="IPR036047">
    <property type="entry name" value="F-box-like_dom_sf"/>
</dbReference>
<dbReference type="SUPFAM" id="SSF81383">
    <property type="entry name" value="F-box domain"/>
    <property type="match status" value="1"/>
</dbReference>
<dbReference type="EnsemblPlants" id="EMT20944">
    <property type="protein sequence ID" value="EMT20944"/>
    <property type="gene ID" value="F775_10686"/>
</dbReference>
<dbReference type="Pfam" id="PF23635">
    <property type="entry name" value="Beta-prop_AT5G49610-like"/>
    <property type="match status" value="1"/>
</dbReference>